<protein>
    <submittedName>
        <fullName evidence="1">Uncharacterized protein</fullName>
    </submittedName>
</protein>
<dbReference type="RefSeq" id="WP_182041706.1">
    <property type="nucleotide sequence ID" value="NZ_PDLY01000007.1"/>
</dbReference>
<reference evidence="1 2" key="1">
    <citation type="submission" date="2017-10" db="EMBL/GenBank/DDBJ databases">
        <authorList>
            <person name="Jakob F."/>
        </authorList>
    </citation>
    <scope>NUCLEOTIDE SEQUENCE [LARGE SCALE GENOMIC DNA]</scope>
    <source>
        <strain evidence="1 2">TMW 2.1889</strain>
    </source>
</reference>
<organism evidence="1 2">
    <name type="scientific">Bombella mellum</name>
    <dbReference type="NCBI Taxonomy" id="2039288"/>
    <lineage>
        <taxon>Bacteria</taxon>
        <taxon>Pseudomonadati</taxon>
        <taxon>Pseudomonadota</taxon>
        <taxon>Alphaproteobacteria</taxon>
        <taxon>Acetobacterales</taxon>
        <taxon>Acetobacteraceae</taxon>
        <taxon>Bombella</taxon>
    </lineage>
</organism>
<evidence type="ECO:0000313" key="2">
    <source>
        <dbReference type="Proteomes" id="UP000765338"/>
    </source>
</evidence>
<keyword evidence="2" id="KW-1185">Reference proteome</keyword>
<dbReference type="EMBL" id="PDLY01000007">
    <property type="protein sequence ID" value="MBA5728121.1"/>
    <property type="molecule type" value="Genomic_DNA"/>
</dbReference>
<accession>A0ABR5ZV05</accession>
<gene>
    <name evidence="1" type="ORF">CPA56_09090</name>
</gene>
<proteinExistence type="predicted"/>
<evidence type="ECO:0000313" key="1">
    <source>
        <dbReference type="EMBL" id="MBA5728121.1"/>
    </source>
</evidence>
<dbReference type="Proteomes" id="UP000765338">
    <property type="component" value="Unassembled WGS sequence"/>
</dbReference>
<name>A0ABR5ZV05_9PROT</name>
<comment type="caution">
    <text evidence="1">The sequence shown here is derived from an EMBL/GenBank/DDBJ whole genome shotgun (WGS) entry which is preliminary data.</text>
</comment>
<sequence length="152" mass="17566">MSISDADFFTFYQNFLAVIVAEGDGDMPFTADLFGADVVEEIWFEKAMAALTRLGFSGLIYYRRDGFDIRIILKKIFLDKSEENWLNCYFIPTVLGKSLAVKYLVYLDEENEPQVINNICEEFRKDLERIFDEHGVGFDVELPYDKLLSLDG</sequence>